<protein>
    <submittedName>
        <fullName evidence="2">Uncharacterized protein</fullName>
    </submittedName>
</protein>
<dbReference type="VEuPathDB" id="FungiDB:AAP_06066"/>
<keyword evidence="3" id="KW-1185">Reference proteome</keyword>
<comment type="caution">
    <text evidence="2">The sequence shown here is derived from an EMBL/GenBank/DDBJ whole genome shotgun (WGS) entry which is preliminary data.</text>
</comment>
<reference evidence="2 3" key="1">
    <citation type="journal article" date="2016" name="Genome Biol. Evol.">
        <title>Divergent and convergent evolution of fungal pathogenicity.</title>
        <authorList>
            <person name="Shang Y."/>
            <person name="Xiao G."/>
            <person name="Zheng P."/>
            <person name="Cen K."/>
            <person name="Zhan S."/>
            <person name="Wang C."/>
        </authorList>
    </citation>
    <scope>NUCLEOTIDE SEQUENCE [LARGE SCALE GENOMIC DNA]</scope>
    <source>
        <strain evidence="2 3">ARSEF 7405</strain>
    </source>
</reference>
<dbReference type="AlphaFoldDB" id="A0A167V2F1"/>
<organism evidence="2 3">
    <name type="scientific">Ascosphaera apis ARSEF 7405</name>
    <dbReference type="NCBI Taxonomy" id="392613"/>
    <lineage>
        <taxon>Eukaryota</taxon>
        <taxon>Fungi</taxon>
        <taxon>Dikarya</taxon>
        <taxon>Ascomycota</taxon>
        <taxon>Pezizomycotina</taxon>
        <taxon>Eurotiomycetes</taxon>
        <taxon>Eurotiomycetidae</taxon>
        <taxon>Onygenales</taxon>
        <taxon>Ascosphaeraceae</taxon>
        <taxon>Ascosphaera</taxon>
    </lineage>
</organism>
<evidence type="ECO:0000313" key="2">
    <source>
        <dbReference type="EMBL" id="KZZ86946.1"/>
    </source>
</evidence>
<dbReference type="EMBL" id="AZGZ01000042">
    <property type="protein sequence ID" value="KZZ86946.1"/>
    <property type="molecule type" value="Genomic_DNA"/>
</dbReference>
<gene>
    <name evidence="2" type="ORF">AAP_06066</name>
</gene>
<name>A0A167V2F1_9EURO</name>
<evidence type="ECO:0000313" key="3">
    <source>
        <dbReference type="Proteomes" id="UP000242877"/>
    </source>
</evidence>
<proteinExistence type="predicted"/>
<accession>A0A167V2F1</accession>
<feature type="region of interest" description="Disordered" evidence="1">
    <location>
        <begin position="60"/>
        <end position="82"/>
    </location>
</feature>
<sequence length="82" mass="9079">MAWDPANEEERPWMTNAVSEKRFPIHATLNGGGNQNNSNIPADAVWGIDSNGELYGWHGGQPIENQQNSPFNVRYAQSPKVA</sequence>
<evidence type="ECO:0000256" key="1">
    <source>
        <dbReference type="SAM" id="MobiDB-lite"/>
    </source>
</evidence>
<dbReference type="Proteomes" id="UP000242877">
    <property type="component" value="Unassembled WGS sequence"/>
</dbReference>
<dbReference type="OrthoDB" id="10356164at2759"/>